<sequence>MGVDDIATLLESHGEELPTEDLIHLEKQMIEEDGEMPTPEPMSTGVKVSISLRRKKKEFVT</sequence>
<keyword evidence="2" id="KW-1185">Reference proteome</keyword>
<proteinExistence type="predicted"/>
<dbReference type="Proteomes" id="UP001381693">
    <property type="component" value="Unassembled WGS sequence"/>
</dbReference>
<gene>
    <name evidence="1" type="ORF">SK128_001815</name>
</gene>
<comment type="caution">
    <text evidence="1">The sequence shown here is derived from an EMBL/GenBank/DDBJ whole genome shotgun (WGS) entry which is preliminary data.</text>
</comment>
<dbReference type="AlphaFoldDB" id="A0AAN8XUP3"/>
<reference evidence="1 2" key="1">
    <citation type="submission" date="2023-11" db="EMBL/GenBank/DDBJ databases">
        <title>Halocaridina rubra genome assembly.</title>
        <authorList>
            <person name="Smith C."/>
        </authorList>
    </citation>
    <scope>NUCLEOTIDE SEQUENCE [LARGE SCALE GENOMIC DNA]</scope>
    <source>
        <strain evidence="1">EP-1</strain>
        <tissue evidence="1">Whole</tissue>
    </source>
</reference>
<name>A0AAN8XUP3_HALRR</name>
<accession>A0AAN8XUP3</accession>
<evidence type="ECO:0000313" key="1">
    <source>
        <dbReference type="EMBL" id="KAK7084620.1"/>
    </source>
</evidence>
<protein>
    <submittedName>
        <fullName evidence="1">Uncharacterized protein</fullName>
    </submittedName>
</protein>
<evidence type="ECO:0000313" key="2">
    <source>
        <dbReference type="Proteomes" id="UP001381693"/>
    </source>
</evidence>
<dbReference type="EMBL" id="JAXCGZ010002027">
    <property type="protein sequence ID" value="KAK7084620.1"/>
    <property type="molecule type" value="Genomic_DNA"/>
</dbReference>
<organism evidence="1 2">
    <name type="scientific">Halocaridina rubra</name>
    <name type="common">Hawaiian red shrimp</name>
    <dbReference type="NCBI Taxonomy" id="373956"/>
    <lineage>
        <taxon>Eukaryota</taxon>
        <taxon>Metazoa</taxon>
        <taxon>Ecdysozoa</taxon>
        <taxon>Arthropoda</taxon>
        <taxon>Crustacea</taxon>
        <taxon>Multicrustacea</taxon>
        <taxon>Malacostraca</taxon>
        <taxon>Eumalacostraca</taxon>
        <taxon>Eucarida</taxon>
        <taxon>Decapoda</taxon>
        <taxon>Pleocyemata</taxon>
        <taxon>Caridea</taxon>
        <taxon>Atyoidea</taxon>
        <taxon>Atyidae</taxon>
        <taxon>Halocaridina</taxon>
    </lineage>
</organism>